<keyword evidence="10" id="KW-1185">Reference proteome</keyword>
<dbReference type="PANTHER" id="PTHR30329">
    <property type="entry name" value="STATOR ELEMENT OF FLAGELLAR MOTOR COMPLEX"/>
    <property type="match status" value="1"/>
</dbReference>
<accession>A0A2H5F435</accession>
<dbReference type="GO" id="GO:0009279">
    <property type="term" value="C:cell outer membrane"/>
    <property type="evidence" value="ECO:0007669"/>
    <property type="project" value="UniProtKB-SubCell"/>
</dbReference>
<keyword evidence="1 6" id="KW-0732">Signal</keyword>
<dbReference type="AlphaFoldDB" id="A0A2H5F435"/>
<dbReference type="Gene3D" id="3.30.1330.60">
    <property type="entry name" value="OmpA-like domain"/>
    <property type="match status" value="1"/>
</dbReference>
<dbReference type="InterPro" id="IPR006665">
    <property type="entry name" value="OmpA-like"/>
</dbReference>
<keyword evidence="4 6" id="KW-0998">Cell outer membrane</keyword>
<evidence type="ECO:0000256" key="3">
    <source>
        <dbReference type="ARBA" id="ARBA00023139"/>
    </source>
</evidence>
<dbReference type="InterPro" id="IPR039001">
    <property type="entry name" value="Pal"/>
</dbReference>
<proteinExistence type="inferred from homology"/>
<dbReference type="HAMAP" id="MF_02204">
    <property type="entry name" value="Pal"/>
    <property type="match status" value="1"/>
</dbReference>
<evidence type="ECO:0000313" key="10">
    <source>
        <dbReference type="Proteomes" id="UP000234530"/>
    </source>
</evidence>
<dbReference type="InterPro" id="IPR006664">
    <property type="entry name" value="OMP_bac"/>
</dbReference>
<evidence type="ECO:0000256" key="6">
    <source>
        <dbReference type="HAMAP-Rule" id="MF_02204"/>
    </source>
</evidence>
<dbReference type="InterPro" id="IPR050330">
    <property type="entry name" value="Bact_OuterMem_StrucFunc"/>
</dbReference>
<comment type="similarity">
    <text evidence="6">Belongs to the Pal lipoprotein family.</text>
</comment>
<feature type="signal peptide" evidence="7">
    <location>
        <begin position="1"/>
        <end position="20"/>
    </location>
</feature>
<dbReference type="Pfam" id="PF00691">
    <property type="entry name" value="OmpA"/>
    <property type="match status" value="1"/>
</dbReference>
<dbReference type="InterPro" id="IPR036737">
    <property type="entry name" value="OmpA-like_sf"/>
</dbReference>
<reference evidence="9 10" key="1">
    <citation type="journal article" date="2013" name="Antonie Van Leeuwenhoek">
        <title>Paracoccus zhejiangensis sp. nov., isolated from activated sludge in wastewater-treatment system.</title>
        <authorList>
            <person name="Wu Z.G."/>
            <person name="Zhang D.F."/>
            <person name="Liu Y.L."/>
            <person name="Wang F."/>
            <person name="Jiang X."/>
            <person name="Li C."/>
            <person name="Li S.P."/>
            <person name="Hong Q."/>
            <person name="Li W.J."/>
        </authorList>
    </citation>
    <scope>NUCLEOTIDE SEQUENCE [LARGE SCALE GENOMIC DNA]</scope>
    <source>
        <strain evidence="9 10">J6</strain>
    </source>
</reference>
<evidence type="ECO:0000256" key="5">
    <source>
        <dbReference type="ARBA" id="ARBA00023288"/>
    </source>
</evidence>
<dbReference type="OrthoDB" id="9809164at2"/>
<comment type="function">
    <text evidence="6">Part of the Tol-Pal system, which plays a role in outer membrane invagination during cell division and is important for maintaining outer membrane integrity.</text>
</comment>
<keyword evidence="6" id="KW-0132">Cell division</keyword>
<sequence>MKHHVTIALLAVAGLLSACAQPTPPQMISDPYANAGAGAIYQGDLQGGSLGGTASAEYFRSTVGDTVIFPADQTTLTAEARTILARQAAWLTENTGFTASVAGHADEKGTREYNLALGARRANSVQEYLISQGVEAGRVRTNTYGKERPLEVCSTELCFAKNRRAQTVVTQGAGA</sequence>
<evidence type="ECO:0000256" key="4">
    <source>
        <dbReference type="ARBA" id="ARBA00023237"/>
    </source>
</evidence>
<gene>
    <name evidence="6" type="primary">pal</name>
    <name evidence="9" type="ORF">CX676_11300</name>
</gene>
<dbReference type="PRINTS" id="PR01021">
    <property type="entry name" value="OMPADOMAIN"/>
</dbReference>
<feature type="chain" id="PRO_5014178739" description="Peptidoglycan-associated lipoprotein" evidence="7">
    <location>
        <begin position="21"/>
        <end position="175"/>
    </location>
</feature>
<evidence type="ECO:0000256" key="1">
    <source>
        <dbReference type="ARBA" id="ARBA00022729"/>
    </source>
</evidence>
<evidence type="ECO:0000256" key="7">
    <source>
        <dbReference type="SAM" id="SignalP"/>
    </source>
</evidence>
<organism evidence="9 10">
    <name type="scientific">Paracoccus zhejiangensis</name>
    <dbReference type="NCBI Taxonomy" id="1077935"/>
    <lineage>
        <taxon>Bacteria</taxon>
        <taxon>Pseudomonadati</taxon>
        <taxon>Pseudomonadota</taxon>
        <taxon>Alphaproteobacteria</taxon>
        <taxon>Rhodobacterales</taxon>
        <taxon>Paracoccaceae</taxon>
        <taxon>Paracoccus</taxon>
    </lineage>
</organism>
<dbReference type="RefSeq" id="WP_101754281.1">
    <property type="nucleotide sequence ID" value="NZ_CP025430.1"/>
</dbReference>
<name>A0A2H5F435_9RHOB</name>
<evidence type="ECO:0000313" key="9">
    <source>
        <dbReference type="EMBL" id="AUH66304.1"/>
    </source>
</evidence>
<keyword evidence="5 6" id="KW-0449">Lipoprotein</keyword>
<dbReference type="PROSITE" id="PS51123">
    <property type="entry name" value="OMPA_2"/>
    <property type="match status" value="1"/>
</dbReference>
<feature type="domain" description="OmpA-like" evidence="8">
    <location>
        <begin position="56"/>
        <end position="173"/>
    </location>
</feature>
<dbReference type="PANTHER" id="PTHR30329:SF21">
    <property type="entry name" value="LIPOPROTEIN YIAD-RELATED"/>
    <property type="match status" value="1"/>
</dbReference>
<dbReference type="Proteomes" id="UP000234530">
    <property type="component" value="Chromosome"/>
</dbReference>
<comment type="subcellular location">
    <subcellularLocation>
        <location evidence="6">Cell outer membrane</location>
        <topology evidence="6">Lipid-anchor</topology>
    </subcellularLocation>
</comment>
<evidence type="ECO:0000259" key="8">
    <source>
        <dbReference type="PROSITE" id="PS51123"/>
    </source>
</evidence>
<evidence type="ECO:0000256" key="2">
    <source>
        <dbReference type="ARBA" id="ARBA00023136"/>
    </source>
</evidence>
<keyword evidence="3 6" id="KW-0564">Palmitate</keyword>
<dbReference type="SUPFAM" id="SSF103088">
    <property type="entry name" value="OmpA-like"/>
    <property type="match status" value="1"/>
</dbReference>
<dbReference type="KEGG" id="pzh:CX676_11300"/>
<dbReference type="GO" id="GO:0051301">
    <property type="term" value="P:cell division"/>
    <property type="evidence" value="ECO:0007669"/>
    <property type="project" value="UniProtKB-UniRule"/>
</dbReference>
<protein>
    <recommendedName>
        <fullName evidence="6">Peptidoglycan-associated lipoprotein</fullName>
        <shortName evidence="6">PAL</shortName>
    </recommendedName>
</protein>
<dbReference type="EMBL" id="CP025430">
    <property type="protein sequence ID" value="AUH66304.1"/>
    <property type="molecule type" value="Genomic_DNA"/>
</dbReference>
<dbReference type="CDD" id="cd07185">
    <property type="entry name" value="OmpA_C-like"/>
    <property type="match status" value="1"/>
</dbReference>
<comment type="subunit">
    <text evidence="6">The Tol-Pal system is composed of five core proteins: the inner membrane proteins TolA, TolQ and TolR, the periplasmic protein TolB and the outer membrane protein Pal. They form a network linking the inner and outer membranes and the peptidoglycan layer.</text>
</comment>
<dbReference type="PROSITE" id="PS51257">
    <property type="entry name" value="PROKAR_LIPOPROTEIN"/>
    <property type="match status" value="1"/>
</dbReference>
<keyword evidence="2 6" id="KW-0472">Membrane</keyword>
<keyword evidence="6" id="KW-0131">Cell cycle</keyword>